<dbReference type="Gene3D" id="2.40.50.140">
    <property type="entry name" value="Nucleic acid-binding proteins"/>
    <property type="match status" value="1"/>
</dbReference>
<dbReference type="Pfam" id="PF00436">
    <property type="entry name" value="SSB"/>
    <property type="match status" value="1"/>
</dbReference>
<comment type="caution">
    <text evidence="4">The sequence shown here is derived from an EMBL/GenBank/DDBJ whole genome shotgun (WGS) entry which is preliminary data.</text>
</comment>
<reference evidence="4 5" key="1">
    <citation type="submission" date="2020-08" db="EMBL/GenBank/DDBJ databases">
        <title>Genomic Encyclopedia of Type Strains, Phase IV (KMG-IV): sequencing the most valuable type-strain genomes for metagenomic binning, comparative biology and taxonomic classification.</title>
        <authorList>
            <person name="Goeker M."/>
        </authorList>
    </citation>
    <scope>NUCLEOTIDE SEQUENCE [LARGE SCALE GENOMIC DNA]</scope>
    <source>
        <strain evidence="4 5">DSM 40141</strain>
    </source>
</reference>
<dbReference type="SUPFAM" id="SSF50249">
    <property type="entry name" value="Nucleic acid-binding proteins"/>
    <property type="match status" value="1"/>
</dbReference>
<proteinExistence type="predicted"/>
<evidence type="ECO:0000256" key="1">
    <source>
        <dbReference type="ARBA" id="ARBA00023125"/>
    </source>
</evidence>
<feature type="compositionally biased region" description="Basic residues" evidence="3">
    <location>
        <begin position="178"/>
        <end position="187"/>
    </location>
</feature>
<sequence length="187" mass="19958">MNETMVTLVGNAASGPVEVETPRGGSVKFRLAVQPRYFHREKETWADGPTSFYTVWTRRTLAANLTSSLSIGEPVIVHGRLRIKEETKDDRRRLSAEVEAVAVGHDLNRGTAAFRKVTKADPRLVEPAAVRAAEAALWAVESPVNRAARGAPTGAPGDPSEEPFTGPSGGATDDGVNQKKKAVSAVS</sequence>
<dbReference type="InterPro" id="IPR012340">
    <property type="entry name" value="NA-bd_OB-fold"/>
</dbReference>
<accession>A0A7X0LQ02</accession>
<dbReference type="PROSITE" id="PS50935">
    <property type="entry name" value="SSB"/>
    <property type="match status" value="1"/>
</dbReference>
<feature type="region of interest" description="Disordered" evidence="3">
    <location>
        <begin position="142"/>
        <end position="187"/>
    </location>
</feature>
<dbReference type="RefSeq" id="WP_185032066.1">
    <property type="nucleotide sequence ID" value="NZ_BNBN01000001.1"/>
</dbReference>
<keyword evidence="5" id="KW-1185">Reference proteome</keyword>
<dbReference type="CDD" id="cd04496">
    <property type="entry name" value="SSB_OBF"/>
    <property type="match status" value="1"/>
</dbReference>
<evidence type="ECO:0000313" key="4">
    <source>
        <dbReference type="EMBL" id="MBB6437083.1"/>
    </source>
</evidence>
<evidence type="ECO:0000256" key="3">
    <source>
        <dbReference type="SAM" id="MobiDB-lite"/>
    </source>
</evidence>
<keyword evidence="1 2" id="KW-0238">DNA-binding</keyword>
<feature type="compositionally biased region" description="Low complexity" evidence="3">
    <location>
        <begin position="146"/>
        <end position="157"/>
    </location>
</feature>
<dbReference type="AlphaFoldDB" id="A0A7X0LQ02"/>
<organism evidence="4 5">
    <name type="scientific">Streptomyces candidus</name>
    <dbReference type="NCBI Taxonomy" id="67283"/>
    <lineage>
        <taxon>Bacteria</taxon>
        <taxon>Bacillati</taxon>
        <taxon>Actinomycetota</taxon>
        <taxon>Actinomycetes</taxon>
        <taxon>Kitasatosporales</taxon>
        <taxon>Streptomycetaceae</taxon>
        <taxon>Streptomyces</taxon>
    </lineage>
</organism>
<name>A0A7X0LQ02_9ACTN</name>
<evidence type="ECO:0000256" key="2">
    <source>
        <dbReference type="PROSITE-ProRule" id="PRU00252"/>
    </source>
</evidence>
<gene>
    <name evidence="4" type="ORF">HNQ79_003558</name>
</gene>
<protein>
    <submittedName>
        <fullName evidence="4">Single-strand DNA-binding protein</fullName>
    </submittedName>
</protein>
<dbReference type="GO" id="GO:0003697">
    <property type="term" value="F:single-stranded DNA binding"/>
    <property type="evidence" value="ECO:0007669"/>
    <property type="project" value="InterPro"/>
</dbReference>
<dbReference type="Proteomes" id="UP000540423">
    <property type="component" value="Unassembled WGS sequence"/>
</dbReference>
<evidence type="ECO:0000313" key="5">
    <source>
        <dbReference type="Proteomes" id="UP000540423"/>
    </source>
</evidence>
<dbReference type="InterPro" id="IPR000424">
    <property type="entry name" value="Primosome_PriB/ssb"/>
</dbReference>
<dbReference type="EMBL" id="JACHEM010000008">
    <property type="protein sequence ID" value="MBB6437083.1"/>
    <property type="molecule type" value="Genomic_DNA"/>
</dbReference>